<name>A0AA48GUM0_9BACT</name>
<gene>
    <name evidence="3" type="ORF">METEAL_12650</name>
</gene>
<dbReference type="PROSITE" id="PS51257">
    <property type="entry name" value="PROKAR_LIPOPROTEIN"/>
    <property type="match status" value="1"/>
</dbReference>
<sequence length="186" mass="20880">MNLKAALFPLALAVLAGCTPYTVKYDYDSQAPYASFKTWDWYAASKKAQGKSDGVSNPIMDRRVRSAVERELAAKGLKVEKTAEPDVLVTYYPIYRQGTVYTTTTLGSHWGYWRPWGYGVGTQFTEARRYREGSIILEIVDNKTNQLIWQAVAEGALTGLTDPEDAEQQVSQAVKTMLSRFPPPRK</sequence>
<keyword evidence="1" id="KW-0732">Signal</keyword>
<dbReference type="AlphaFoldDB" id="A0AA48GUM0"/>
<accession>A0AA48GUM0</accession>
<proteinExistence type="predicted"/>
<feature type="domain" description="DUF4136" evidence="2">
    <location>
        <begin position="23"/>
        <end position="183"/>
    </location>
</feature>
<dbReference type="Proteomes" id="UP001238179">
    <property type="component" value="Chromosome"/>
</dbReference>
<evidence type="ECO:0000313" key="3">
    <source>
        <dbReference type="EMBL" id="BDU72091.1"/>
    </source>
</evidence>
<feature type="signal peptide" evidence="1">
    <location>
        <begin position="1"/>
        <end position="16"/>
    </location>
</feature>
<organism evidence="3 4">
    <name type="scientific">Mesoterricola silvestris</name>
    <dbReference type="NCBI Taxonomy" id="2927979"/>
    <lineage>
        <taxon>Bacteria</taxon>
        <taxon>Pseudomonadati</taxon>
        <taxon>Acidobacteriota</taxon>
        <taxon>Holophagae</taxon>
        <taxon>Holophagales</taxon>
        <taxon>Holophagaceae</taxon>
        <taxon>Mesoterricola</taxon>
    </lineage>
</organism>
<dbReference type="Pfam" id="PF13590">
    <property type="entry name" value="DUF4136"/>
    <property type="match status" value="1"/>
</dbReference>
<evidence type="ECO:0000313" key="4">
    <source>
        <dbReference type="Proteomes" id="UP001238179"/>
    </source>
</evidence>
<evidence type="ECO:0000259" key="2">
    <source>
        <dbReference type="Pfam" id="PF13590"/>
    </source>
</evidence>
<feature type="chain" id="PRO_5041279649" description="DUF4136 domain-containing protein" evidence="1">
    <location>
        <begin position="17"/>
        <end position="186"/>
    </location>
</feature>
<keyword evidence="4" id="KW-1185">Reference proteome</keyword>
<evidence type="ECO:0000256" key="1">
    <source>
        <dbReference type="SAM" id="SignalP"/>
    </source>
</evidence>
<dbReference type="RefSeq" id="WP_316414997.1">
    <property type="nucleotide sequence ID" value="NZ_AP027080.1"/>
</dbReference>
<dbReference type="KEGG" id="msil:METEAL_12650"/>
<protein>
    <recommendedName>
        <fullName evidence="2">DUF4136 domain-containing protein</fullName>
    </recommendedName>
</protein>
<dbReference type="Gene3D" id="3.30.160.670">
    <property type="match status" value="1"/>
</dbReference>
<dbReference type="EMBL" id="AP027080">
    <property type="protein sequence ID" value="BDU72091.1"/>
    <property type="molecule type" value="Genomic_DNA"/>
</dbReference>
<dbReference type="InterPro" id="IPR025411">
    <property type="entry name" value="DUF4136"/>
</dbReference>
<reference evidence="4" key="1">
    <citation type="journal article" date="2023" name="Int. J. Syst. Evol. Microbiol.">
        <title>Mesoterricola silvestris gen. nov., sp. nov., Mesoterricola sediminis sp. nov., Geothrix oryzae sp. nov., Geothrix edaphica sp. nov., Geothrix rubra sp. nov., and Geothrix limicola sp. nov., six novel members of Acidobacteriota isolated from soils.</title>
        <authorList>
            <person name="Itoh H."/>
            <person name="Sugisawa Y."/>
            <person name="Mise K."/>
            <person name="Xu Z."/>
            <person name="Kuniyasu M."/>
            <person name="Ushijima N."/>
            <person name="Kawano K."/>
            <person name="Kobayashi E."/>
            <person name="Shiratori Y."/>
            <person name="Masuda Y."/>
            <person name="Senoo K."/>
        </authorList>
    </citation>
    <scope>NUCLEOTIDE SEQUENCE [LARGE SCALE GENOMIC DNA]</scope>
    <source>
        <strain evidence="4">W79</strain>
    </source>
</reference>